<dbReference type="InterPro" id="IPR003280">
    <property type="entry name" value="2pore_dom_K_chnl"/>
</dbReference>
<comment type="caution">
    <text evidence="10">The sequence shown here is derived from an EMBL/GenBank/DDBJ whole genome shotgun (WGS) entry which is preliminary data.</text>
</comment>
<keyword evidence="7" id="KW-0407">Ion channel</keyword>
<protein>
    <recommendedName>
        <fullName evidence="9">Potassium channel domain-containing protein</fullName>
    </recommendedName>
</protein>
<dbReference type="PANTHER" id="PTHR11003">
    <property type="entry name" value="POTASSIUM CHANNEL, SUBFAMILY K"/>
    <property type="match status" value="1"/>
</dbReference>
<dbReference type="GO" id="GO:0015271">
    <property type="term" value="F:outward rectifier potassium channel activity"/>
    <property type="evidence" value="ECO:0007669"/>
    <property type="project" value="TreeGrafter"/>
</dbReference>
<keyword evidence="11" id="KW-1185">Reference proteome</keyword>
<name>A0A1E5T2Z1_9BACT</name>
<dbReference type="SUPFAM" id="SSF81324">
    <property type="entry name" value="Voltage-gated potassium channels"/>
    <property type="match status" value="1"/>
</dbReference>
<evidence type="ECO:0000256" key="4">
    <source>
        <dbReference type="ARBA" id="ARBA00022989"/>
    </source>
</evidence>
<evidence type="ECO:0000256" key="8">
    <source>
        <dbReference type="SAM" id="Phobius"/>
    </source>
</evidence>
<keyword evidence="5" id="KW-0406">Ion transport</keyword>
<feature type="transmembrane region" description="Helical" evidence="8">
    <location>
        <begin position="16"/>
        <end position="36"/>
    </location>
</feature>
<dbReference type="GO" id="GO:0005886">
    <property type="term" value="C:plasma membrane"/>
    <property type="evidence" value="ECO:0007669"/>
    <property type="project" value="TreeGrafter"/>
</dbReference>
<organism evidence="10 11">
    <name type="scientific">Roseivirga misakiensis</name>
    <dbReference type="NCBI Taxonomy" id="1563681"/>
    <lineage>
        <taxon>Bacteria</taxon>
        <taxon>Pseudomonadati</taxon>
        <taxon>Bacteroidota</taxon>
        <taxon>Cytophagia</taxon>
        <taxon>Cytophagales</taxon>
        <taxon>Roseivirgaceae</taxon>
        <taxon>Roseivirga</taxon>
    </lineage>
</organism>
<accession>A0A1E5T2Z1</accession>
<keyword evidence="2" id="KW-0813">Transport</keyword>
<dbReference type="Pfam" id="PF07885">
    <property type="entry name" value="Ion_trans_2"/>
    <property type="match status" value="1"/>
</dbReference>
<comment type="subcellular location">
    <subcellularLocation>
        <location evidence="1">Membrane</location>
        <topology evidence="1">Multi-pass membrane protein</topology>
    </subcellularLocation>
</comment>
<dbReference type="PRINTS" id="PR01463">
    <property type="entry name" value="EAGCHANLFMLY"/>
</dbReference>
<dbReference type="InterPro" id="IPR003938">
    <property type="entry name" value="K_chnl_volt-dep_EAG/ELK/ERG"/>
</dbReference>
<evidence type="ECO:0000256" key="7">
    <source>
        <dbReference type="ARBA" id="ARBA00023303"/>
    </source>
</evidence>
<dbReference type="PANTHER" id="PTHR11003:SF291">
    <property type="entry name" value="IP11374P"/>
    <property type="match status" value="1"/>
</dbReference>
<keyword evidence="4 8" id="KW-1133">Transmembrane helix</keyword>
<sequence>MIFIRTLLLFLKDREYRGLLMASAFIVTVGTVVYHYVEGWNWLDSLYFSVIALTTIGFGDFAPQTDLGKAFTIVYIIVGVGLILAFINTVYLHFSRFRSNNDEK</sequence>
<evidence type="ECO:0000256" key="2">
    <source>
        <dbReference type="ARBA" id="ARBA00022448"/>
    </source>
</evidence>
<gene>
    <name evidence="10" type="ORF">BFP71_06365</name>
</gene>
<dbReference type="STRING" id="1563681.BFP71_06365"/>
<evidence type="ECO:0000313" key="10">
    <source>
        <dbReference type="EMBL" id="OEK05742.1"/>
    </source>
</evidence>
<dbReference type="Proteomes" id="UP000095552">
    <property type="component" value="Unassembled WGS sequence"/>
</dbReference>
<dbReference type="AlphaFoldDB" id="A0A1E5T2Z1"/>
<feature type="transmembrane region" description="Helical" evidence="8">
    <location>
        <begin position="73"/>
        <end position="94"/>
    </location>
</feature>
<evidence type="ECO:0000259" key="9">
    <source>
        <dbReference type="Pfam" id="PF07885"/>
    </source>
</evidence>
<keyword evidence="6 8" id="KW-0472">Membrane</keyword>
<feature type="domain" description="Potassium channel" evidence="9">
    <location>
        <begin position="24"/>
        <end position="90"/>
    </location>
</feature>
<evidence type="ECO:0000313" key="11">
    <source>
        <dbReference type="Proteomes" id="UP000095552"/>
    </source>
</evidence>
<evidence type="ECO:0000256" key="6">
    <source>
        <dbReference type="ARBA" id="ARBA00023136"/>
    </source>
</evidence>
<evidence type="ECO:0000256" key="3">
    <source>
        <dbReference type="ARBA" id="ARBA00022692"/>
    </source>
</evidence>
<keyword evidence="3 8" id="KW-0812">Transmembrane</keyword>
<dbReference type="OrthoDB" id="9799090at2"/>
<dbReference type="EMBL" id="MDGQ01000004">
    <property type="protein sequence ID" value="OEK05742.1"/>
    <property type="molecule type" value="Genomic_DNA"/>
</dbReference>
<proteinExistence type="predicted"/>
<dbReference type="GO" id="GO:0030322">
    <property type="term" value="P:stabilization of membrane potential"/>
    <property type="evidence" value="ECO:0007669"/>
    <property type="project" value="TreeGrafter"/>
</dbReference>
<reference evidence="10 11" key="1">
    <citation type="submission" date="2016-08" db="EMBL/GenBank/DDBJ databases">
        <title>Draft genome of Fabibacter sp. strain SK-8.</title>
        <authorList>
            <person name="Wong S.-K."/>
            <person name="Hamasaki K."/>
            <person name="Yoshizawa S."/>
        </authorList>
    </citation>
    <scope>NUCLEOTIDE SEQUENCE [LARGE SCALE GENOMIC DNA]</scope>
    <source>
        <strain evidence="10 11">SK-8</strain>
    </source>
</reference>
<evidence type="ECO:0000256" key="5">
    <source>
        <dbReference type="ARBA" id="ARBA00023065"/>
    </source>
</evidence>
<dbReference type="RefSeq" id="WP_069834660.1">
    <property type="nucleotide sequence ID" value="NZ_MDGQ01000004.1"/>
</dbReference>
<evidence type="ECO:0000256" key="1">
    <source>
        <dbReference type="ARBA" id="ARBA00004141"/>
    </source>
</evidence>
<dbReference type="GO" id="GO:0022841">
    <property type="term" value="F:potassium ion leak channel activity"/>
    <property type="evidence" value="ECO:0007669"/>
    <property type="project" value="TreeGrafter"/>
</dbReference>
<dbReference type="Gene3D" id="1.10.287.70">
    <property type="match status" value="1"/>
</dbReference>
<dbReference type="InterPro" id="IPR013099">
    <property type="entry name" value="K_chnl_dom"/>
</dbReference>